<accession>A0AAD5LTY3</accession>
<dbReference type="Proteomes" id="UP001196413">
    <property type="component" value="Unassembled WGS sequence"/>
</dbReference>
<protein>
    <recommendedName>
        <fullName evidence="2">C2H2-type domain-containing protein</fullName>
    </recommendedName>
</protein>
<feature type="domain" description="C2H2-type" evidence="2">
    <location>
        <begin position="510"/>
        <end position="533"/>
    </location>
</feature>
<dbReference type="AlphaFoldDB" id="A0AAD5LTY3"/>
<gene>
    <name evidence="3" type="ORF">KIN20_001624</name>
</gene>
<dbReference type="PROSITE" id="PS00028">
    <property type="entry name" value="ZINC_FINGER_C2H2_1"/>
    <property type="match status" value="1"/>
</dbReference>
<proteinExistence type="predicted"/>
<evidence type="ECO:0000313" key="4">
    <source>
        <dbReference type="Proteomes" id="UP001196413"/>
    </source>
</evidence>
<feature type="region of interest" description="Disordered" evidence="1">
    <location>
        <begin position="257"/>
        <end position="277"/>
    </location>
</feature>
<evidence type="ECO:0000256" key="1">
    <source>
        <dbReference type="SAM" id="MobiDB-lite"/>
    </source>
</evidence>
<evidence type="ECO:0000313" key="3">
    <source>
        <dbReference type="EMBL" id="KAJ1346727.1"/>
    </source>
</evidence>
<keyword evidence="4" id="KW-1185">Reference proteome</keyword>
<sequence>MIAVGSRPDVPDFDHIVASCGFCIMSYSPVEEEHAVNKKLEMSPNNLSSASFWPSGCDARRGERRVDERNPEKERCLRIFCCRLDVDAQASRLRGSFSLRECSPWKIVDGLAQRRNAAMLMDFIPSTPTTSIGAPNLHDSLANVPNYFQSPLPGYPISGADWYCSRMRDDPLSSLPNVTSLMYPTLGQVPQSFVSASHNQQDIGIPQNYDLLGRPNDEELLRLGITRPIPIMPTPPVTAVNNPFLIDSLIGSALTTAAHETPSGGGNDPGSGAETSGARKRTYLAEPAQCISKGQPTSRGSVSIGACEDVFTGNDLSTNSVVAPCAADHAEKDTTMAYTVLETVASKRRKEESELNYQVLPATVSSARVSDNQTAPLPYGLEGNGDQLEETLAFSNREPSDYFAGRHLNSVHVEPMQCLPEDQLTPPGSENIGAYEDVFTGTILPSQDSDGKNNSTDVDDLEENVTVMGILPEAAELERRDVEPNLSSGFLIPTVNSNRVSHNCAAPLSCGLEGCSQWFSCRKELCIHLRDDHFLPVSIIRVTFSIRAMYPAFLDDLASERTTYRTDEHDGRRTVYSCRWLLSSRDTTPLRLLDAAEGELLSCYAKNCANYSAVPTRRGPFVRQGGVCPAFVVVKHSRNSYKVTVCDWHLHGPVLPTRALEMMAIMLLHKRLPTPVVRMVILGQTNQFCTPTSAVDLCLRRLDHKQFECICEFVRKRYSDNVAIFEKIGNYELTPFERICIIAHQNSMEFTKKEDTRGDDDAVKMGSDHGRAHT</sequence>
<dbReference type="EMBL" id="JAHQIW010000215">
    <property type="protein sequence ID" value="KAJ1346727.1"/>
    <property type="molecule type" value="Genomic_DNA"/>
</dbReference>
<dbReference type="InterPro" id="IPR013087">
    <property type="entry name" value="Znf_C2H2_type"/>
</dbReference>
<name>A0AAD5LTY3_PARTN</name>
<organism evidence="3 4">
    <name type="scientific">Parelaphostrongylus tenuis</name>
    <name type="common">Meningeal worm</name>
    <dbReference type="NCBI Taxonomy" id="148309"/>
    <lineage>
        <taxon>Eukaryota</taxon>
        <taxon>Metazoa</taxon>
        <taxon>Ecdysozoa</taxon>
        <taxon>Nematoda</taxon>
        <taxon>Chromadorea</taxon>
        <taxon>Rhabditida</taxon>
        <taxon>Rhabditina</taxon>
        <taxon>Rhabditomorpha</taxon>
        <taxon>Strongyloidea</taxon>
        <taxon>Metastrongylidae</taxon>
        <taxon>Parelaphostrongylus</taxon>
    </lineage>
</organism>
<reference evidence="3" key="1">
    <citation type="submission" date="2021-06" db="EMBL/GenBank/DDBJ databases">
        <title>Parelaphostrongylus tenuis whole genome reference sequence.</title>
        <authorList>
            <person name="Garwood T.J."/>
            <person name="Larsen P.A."/>
            <person name="Fountain-Jones N.M."/>
            <person name="Garbe J.R."/>
            <person name="Macchietto M.G."/>
            <person name="Kania S.A."/>
            <person name="Gerhold R.W."/>
            <person name="Richards J.E."/>
            <person name="Wolf T.M."/>
        </authorList>
    </citation>
    <scope>NUCLEOTIDE SEQUENCE</scope>
    <source>
        <strain evidence="3">MNPRO001-30</strain>
        <tissue evidence="3">Meninges</tissue>
    </source>
</reference>
<evidence type="ECO:0000259" key="2">
    <source>
        <dbReference type="PROSITE" id="PS00028"/>
    </source>
</evidence>
<feature type="region of interest" description="Disordered" evidence="1">
    <location>
        <begin position="752"/>
        <end position="774"/>
    </location>
</feature>
<comment type="caution">
    <text evidence="3">The sequence shown here is derived from an EMBL/GenBank/DDBJ whole genome shotgun (WGS) entry which is preliminary data.</text>
</comment>